<sequence>MKEEETVKQYSNRIMSIVNSIRLLGDYKNSGKGYCNLPKRCEANISSLEDSRDLSSITLTELSMLFMLRSKEEPAYKKSIKKSRPTLSSSGYKGKKIWSDKLRTDGSRRRYPPCPHYKRLSHLEAKCCYSIDS</sequence>
<accession>A0A5B6VCM4</accession>
<protein>
    <submittedName>
        <fullName evidence="1">Integrase, catalytic core</fullName>
    </submittedName>
</protein>
<dbReference type="Proteomes" id="UP000325315">
    <property type="component" value="Unassembled WGS sequence"/>
</dbReference>
<keyword evidence="2" id="KW-1185">Reference proteome</keyword>
<evidence type="ECO:0000313" key="1">
    <source>
        <dbReference type="EMBL" id="KAA3466950.1"/>
    </source>
</evidence>
<organism evidence="1 2">
    <name type="scientific">Gossypium australe</name>
    <dbReference type="NCBI Taxonomy" id="47621"/>
    <lineage>
        <taxon>Eukaryota</taxon>
        <taxon>Viridiplantae</taxon>
        <taxon>Streptophyta</taxon>
        <taxon>Embryophyta</taxon>
        <taxon>Tracheophyta</taxon>
        <taxon>Spermatophyta</taxon>
        <taxon>Magnoliopsida</taxon>
        <taxon>eudicotyledons</taxon>
        <taxon>Gunneridae</taxon>
        <taxon>Pentapetalae</taxon>
        <taxon>rosids</taxon>
        <taxon>malvids</taxon>
        <taxon>Malvales</taxon>
        <taxon>Malvaceae</taxon>
        <taxon>Malvoideae</taxon>
        <taxon>Gossypium</taxon>
    </lineage>
</organism>
<name>A0A5B6VCM4_9ROSI</name>
<proteinExistence type="predicted"/>
<dbReference type="AlphaFoldDB" id="A0A5B6VCM4"/>
<reference evidence="2" key="1">
    <citation type="journal article" date="2019" name="Plant Biotechnol. J.">
        <title>Genome sequencing of the Australian wild diploid species Gossypium australe highlights disease resistance and delayed gland morphogenesis.</title>
        <authorList>
            <person name="Cai Y."/>
            <person name="Cai X."/>
            <person name="Wang Q."/>
            <person name="Wang P."/>
            <person name="Zhang Y."/>
            <person name="Cai C."/>
            <person name="Xu Y."/>
            <person name="Wang K."/>
            <person name="Zhou Z."/>
            <person name="Wang C."/>
            <person name="Geng S."/>
            <person name="Li B."/>
            <person name="Dong Q."/>
            <person name="Hou Y."/>
            <person name="Wang H."/>
            <person name="Ai P."/>
            <person name="Liu Z."/>
            <person name="Yi F."/>
            <person name="Sun M."/>
            <person name="An G."/>
            <person name="Cheng J."/>
            <person name="Zhang Y."/>
            <person name="Shi Q."/>
            <person name="Xie Y."/>
            <person name="Shi X."/>
            <person name="Chang Y."/>
            <person name="Huang F."/>
            <person name="Chen Y."/>
            <person name="Hong S."/>
            <person name="Mi L."/>
            <person name="Sun Q."/>
            <person name="Zhang L."/>
            <person name="Zhou B."/>
            <person name="Peng R."/>
            <person name="Zhang X."/>
            <person name="Liu F."/>
        </authorList>
    </citation>
    <scope>NUCLEOTIDE SEQUENCE [LARGE SCALE GENOMIC DNA]</scope>
    <source>
        <strain evidence="2">cv. PA1801</strain>
    </source>
</reference>
<dbReference type="OrthoDB" id="1001766at2759"/>
<evidence type="ECO:0000313" key="2">
    <source>
        <dbReference type="Proteomes" id="UP000325315"/>
    </source>
</evidence>
<dbReference type="EMBL" id="SMMG02000007">
    <property type="protein sequence ID" value="KAA3466950.1"/>
    <property type="molecule type" value="Genomic_DNA"/>
</dbReference>
<comment type="caution">
    <text evidence="1">The sequence shown here is derived from an EMBL/GenBank/DDBJ whole genome shotgun (WGS) entry which is preliminary data.</text>
</comment>
<gene>
    <name evidence="1" type="ORF">EPI10_002006</name>
</gene>